<protein>
    <recommendedName>
        <fullName evidence="2">NADP-dependent oxidoreductase domain-containing protein</fullName>
    </recommendedName>
</protein>
<dbReference type="SUPFAM" id="SSF51430">
    <property type="entry name" value="NAD(P)-linked oxidoreductase"/>
    <property type="match status" value="1"/>
</dbReference>
<dbReference type="InterPro" id="IPR036812">
    <property type="entry name" value="NAD(P)_OxRdtase_dom_sf"/>
</dbReference>
<dbReference type="AlphaFoldDB" id="X1Q024"/>
<proteinExistence type="predicted"/>
<organism evidence="1">
    <name type="scientific">marine sediment metagenome</name>
    <dbReference type="NCBI Taxonomy" id="412755"/>
    <lineage>
        <taxon>unclassified sequences</taxon>
        <taxon>metagenomes</taxon>
        <taxon>ecological metagenomes</taxon>
    </lineage>
</organism>
<name>X1Q024_9ZZZZ</name>
<feature type="non-terminal residue" evidence="1">
    <location>
        <position position="100"/>
    </location>
</feature>
<evidence type="ECO:0000313" key="1">
    <source>
        <dbReference type="EMBL" id="GAI36559.1"/>
    </source>
</evidence>
<sequence>MPDAADIEKHLQTSLKRMNTGYIDLYLGIHNIRGPAQLTNELKEWAQSAKKRKLIRLFGFSTHKNMAQCLAAAAKLGWIDAVMTTYNFRLMQDAKMQASV</sequence>
<evidence type="ECO:0008006" key="2">
    <source>
        <dbReference type="Google" id="ProtNLM"/>
    </source>
</evidence>
<dbReference type="InterPro" id="IPR053135">
    <property type="entry name" value="AKR2_Oxidoreductase"/>
</dbReference>
<accession>X1Q024</accession>
<reference evidence="1" key="1">
    <citation type="journal article" date="2014" name="Front. Microbiol.">
        <title>High frequency of phylogenetically diverse reductive dehalogenase-homologous genes in deep subseafloor sedimentary metagenomes.</title>
        <authorList>
            <person name="Kawai M."/>
            <person name="Futagami T."/>
            <person name="Toyoda A."/>
            <person name="Takaki Y."/>
            <person name="Nishi S."/>
            <person name="Hori S."/>
            <person name="Arai W."/>
            <person name="Tsubouchi T."/>
            <person name="Morono Y."/>
            <person name="Uchiyama I."/>
            <person name="Ito T."/>
            <person name="Fujiyama A."/>
            <person name="Inagaki F."/>
            <person name="Takami H."/>
        </authorList>
    </citation>
    <scope>NUCLEOTIDE SEQUENCE</scope>
    <source>
        <strain evidence="1">Expedition CK06-06</strain>
    </source>
</reference>
<dbReference type="PANTHER" id="PTHR43312">
    <property type="entry name" value="D-THREO-ALDOSE 1-DEHYDROGENASE"/>
    <property type="match status" value="1"/>
</dbReference>
<dbReference type="Gene3D" id="3.20.20.100">
    <property type="entry name" value="NADP-dependent oxidoreductase domain"/>
    <property type="match status" value="1"/>
</dbReference>
<gene>
    <name evidence="1" type="ORF">S06H3_45888</name>
</gene>
<comment type="caution">
    <text evidence="1">The sequence shown here is derived from an EMBL/GenBank/DDBJ whole genome shotgun (WGS) entry which is preliminary data.</text>
</comment>
<dbReference type="PANTHER" id="PTHR43312:SF1">
    <property type="entry name" value="NADP-DEPENDENT OXIDOREDUCTASE DOMAIN-CONTAINING PROTEIN"/>
    <property type="match status" value="1"/>
</dbReference>
<dbReference type="EMBL" id="BARV01028699">
    <property type="protein sequence ID" value="GAI36559.1"/>
    <property type="molecule type" value="Genomic_DNA"/>
</dbReference>